<dbReference type="AlphaFoldDB" id="A0A556N0F8"/>
<keyword evidence="2" id="KW-1185">Reference proteome</keyword>
<organism evidence="1 2">
    <name type="scientific">Fluviicola chungangensis</name>
    <dbReference type="NCBI Taxonomy" id="2597671"/>
    <lineage>
        <taxon>Bacteria</taxon>
        <taxon>Pseudomonadati</taxon>
        <taxon>Bacteroidota</taxon>
        <taxon>Flavobacteriia</taxon>
        <taxon>Flavobacteriales</taxon>
        <taxon>Crocinitomicaceae</taxon>
        <taxon>Fluviicola</taxon>
    </lineage>
</organism>
<evidence type="ECO:0000313" key="2">
    <source>
        <dbReference type="Proteomes" id="UP000316008"/>
    </source>
</evidence>
<protein>
    <submittedName>
        <fullName evidence="1">Uncharacterized protein</fullName>
    </submittedName>
</protein>
<name>A0A556N0F8_9FLAO</name>
<sequence>MREELKGPVVENVKVVVVPEINEEGGTQHYVYLLNLRDDIMEGIIITSRGYGEDVNTGEKIKTSTLRHSLEVLLPNEAAKIEPIMEEVFGLTNEYWVSFWVDDVMYDKRFIFLPETINEKNMTTIPKLGGKGVMIG</sequence>
<dbReference type="Proteomes" id="UP000316008">
    <property type="component" value="Unassembled WGS sequence"/>
</dbReference>
<dbReference type="RefSeq" id="WP_144332475.1">
    <property type="nucleotide sequence ID" value="NZ_VLPL01000003.1"/>
</dbReference>
<evidence type="ECO:0000313" key="1">
    <source>
        <dbReference type="EMBL" id="TSJ45519.1"/>
    </source>
</evidence>
<reference evidence="1 2" key="1">
    <citation type="submission" date="2019-07" db="EMBL/GenBank/DDBJ databases">
        <authorList>
            <person name="Huq M.A."/>
        </authorList>
    </citation>
    <scope>NUCLEOTIDE SEQUENCE [LARGE SCALE GENOMIC DNA]</scope>
    <source>
        <strain evidence="1 2">MAH-3</strain>
    </source>
</reference>
<comment type="caution">
    <text evidence="1">The sequence shown here is derived from an EMBL/GenBank/DDBJ whole genome shotgun (WGS) entry which is preliminary data.</text>
</comment>
<dbReference type="OrthoDB" id="953239at2"/>
<proteinExistence type="predicted"/>
<dbReference type="EMBL" id="VLPL01000003">
    <property type="protein sequence ID" value="TSJ45519.1"/>
    <property type="molecule type" value="Genomic_DNA"/>
</dbReference>
<gene>
    <name evidence="1" type="ORF">FO442_07115</name>
</gene>
<accession>A0A556N0F8</accession>